<name>A0A919DVY0_9ACTN</name>
<evidence type="ECO:0000313" key="4">
    <source>
        <dbReference type="EMBL" id="GHE84140.1"/>
    </source>
</evidence>
<accession>A0A919DVY0</accession>
<dbReference type="Gene3D" id="3.30.300.30">
    <property type="match status" value="1"/>
</dbReference>
<reference evidence="4" key="1">
    <citation type="journal article" date="2014" name="Int. J. Syst. Evol. Microbiol.">
        <title>Complete genome sequence of Corynebacterium casei LMG S-19264T (=DSM 44701T), isolated from a smear-ripened cheese.</title>
        <authorList>
            <consortium name="US DOE Joint Genome Institute (JGI-PGF)"/>
            <person name="Walter F."/>
            <person name="Albersmeier A."/>
            <person name="Kalinowski J."/>
            <person name="Ruckert C."/>
        </authorList>
    </citation>
    <scope>NUCLEOTIDE SEQUENCE</scope>
    <source>
        <strain evidence="4">JCM 3302</strain>
    </source>
</reference>
<feature type="domain" description="AMP-dependent synthetase/ligase" evidence="2">
    <location>
        <begin position="23"/>
        <end position="403"/>
    </location>
</feature>
<dbReference type="Gene3D" id="3.40.50.12780">
    <property type="entry name" value="N-terminal domain of ligase-like"/>
    <property type="match status" value="1"/>
</dbReference>
<dbReference type="InterPro" id="IPR045851">
    <property type="entry name" value="AMP-bd_C_sf"/>
</dbReference>
<evidence type="ECO:0000259" key="2">
    <source>
        <dbReference type="Pfam" id="PF00501"/>
    </source>
</evidence>
<dbReference type="PROSITE" id="PS00455">
    <property type="entry name" value="AMP_BINDING"/>
    <property type="match status" value="1"/>
</dbReference>
<dbReference type="SUPFAM" id="SSF56801">
    <property type="entry name" value="Acetyl-CoA synthetase-like"/>
    <property type="match status" value="1"/>
</dbReference>
<reference evidence="4" key="2">
    <citation type="submission" date="2020-09" db="EMBL/GenBank/DDBJ databases">
        <authorList>
            <person name="Sun Q."/>
            <person name="Ohkuma M."/>
        </authorList>
    </citation>
    <scope>NUCLEOTIDE SEQUENCE</scope>
    <source>
        <strain evidence="4">JCM 3302</strain>
    </source>
</reference>
<dbReference type="InterPro" id="IPR042099">
    <property type="entry name" value="ANL_N_sf"/>
</dbReference>
<feature type="region of interest" description="Disordered" evidence="1">
    <location>
        <begin position="150"/>
        <end position="186"/>
    </location>
</feature>
<dbReference type="EMBL" id="BNBC01000021">
    <property type="protein sequence ID" value="GHE84140.1"/>
    <property type="molecule type" value="Genomic_DNA"/>
</dbReference>
<dbReference type="AlphaFoldDB" id="A0A919DVY0"/>
<dbReference type="GO" id="GO:0005737">
    <property type="term" value="C:cytoplasm"/>
    <property type="evidence" value="ECO:0007669"/>
    <property type="project" value="TreeGrafter"/>
</dbReference>
<dbReference type="InterPro" id="IPR020845">
    <property type="entry name" value="AMP-binding_CS"/>
</dbReference>
<protein>
    <submittedName>
        <fullName evidence="4">Amino acid adenylation protein</fullName>
    </submittedName>
</protein>
<dbReference type="InterPro" id="IPR000873">
    <property type="entry name" value="AMP-dep_synth/lig_dom"/>
</dbReference>
<dbReference type="GO" id="GO:0031177">
    <property type="term" value="F:phosphopantetheine binding"/>
    <property type="evidence" value="ECO:0007669"/>
    <property type="project" value="TreeGrafter"/>
</dbReference>
<dbReference type="Pfam" id="PF13193">
    <property type="entry name" value="AMP-binding_C"/>
    <property type="match status" value="1"/>
</dbReference>
<evidence type="ECO:0000256" key="1">
    <source>
        <dbReference type="SAM" id="MobiDB-lite"/>
    </source>
</evidence>
<dbReference type="PANTHER" id="PTHR45527:SF1">
    <property type="entry name" value="FATTY ACID SYNTHASE"/>
    <property type="match status" value="1"/>
</dbReference>
<feature type="domain" description="AMP-binding enzyme C-terminal" evidence="3">
    <location>
        <begin position="456"/>
        <end position="527"/>
    </location>
</feature>
<proteinExistence type="predicted"/>
<comment type="caution">
    <text evidence="4">The sequence shown here is derived from an EMBL/GenBank/DDBJ whole genome shotgun (WGS) entry which is preliminary data.</text>
</comment>
<dbReference type="RefSeq" id="WP_189902968.1">
    <property type="nucleotide sequence ID" value="NZ_BNBC01000021.1"/>
</dbReference>
<dbReference type="InterPro" id="IPR025110">
    <property type="entry name" value="AMP-bd_C"/>
</dbReference>
<dbReference type="GO" id="GO:0044550">
    <property type="term" value="P:secondary metabolite biosynthetic process"/>
    <property type="evidence" value="ECO:0007669"/>
    <property type="project" value="TreeGrafter"/>
</dbReference>
<dbReference type="Proteomes" id="UP000641386">
    <property type="component" value="Unassembled WGS sequence"/>
</dbReference>
<feature type="compositionally biased region" description="Low complexity" evidence="1">
    <location>
        <begin position="150"/>
        <end position="168"/>
    </location>
</feature>
<dbReference type="Pfam" id="PF00501">
    <property type="entry name" value="AMP-binding"/>
    <property type="match status" value="1"/>
</dbReference>
<evidence type="ECO:0000259" key="3">
    <source>
        <dbReference type="Pfam" id="PF13193"/>
    </source>
</evidence>
<keyword evidence="5" id="KW-1185">Reference proteome</keyword>
<sequence length="555" mass="59372">MEGAEWEGVPSSALHGRFLRGLRRSPRGVAVRVGQDTVTYARAHELALSWAGALLAAPGGPPKAVAVVAGRSLTAYLGILASLYAGVTAVPLLADFPDGKIAAMLESAEVSALIVDDEGAALLPRLAHHPVGSRDLAVLAPHITPSAAALSTAGATGPGPAAPSVPGAFRPVTPRPDTALTRPRPAGPDDVAYVLFTSGSTGRPKGVRLTHGNMAHYFGLMDAWYDFTEHDVFSQAAGLNWDSAVSDLWCAWAVGAPLVSVSPHAYRDLPAFVNEHGITVWFSAPSVISLARRTGRLTPGSMPTLRWTYFGGEALQFQDTDAWQQAAPDSAVINVYGPTEMTITTHRHRWSPTESTRLGVNGVVPLGRLHDGHAELLLDADGTACADEGELWLSGPQLSAGYLDPEDGRGKYLERDGALWYRTGDRVRRLPDGQLVYLGRTDSQVQVQGYRVELAEVEHALRAGTPVADAVVVGVPVANSTELVTFYLGEPLSPQELRRALLELLPPQMVPRHYHRLDAFPLNTNKKTDRLRLTARAAELLGTPAQGTSPHTDHR</sequence>
<gene>
    <name evidence="4" type="ORF">GCM10014715_45260</name>
</gene>
<dbReference type="PANTHER" id="PTHR45527">
    <property type="entry name" value="NONRIBOSOMAL PEPTIDE SYNTHETASE"/>
    <property type="match status" value="1"/>
</dbReference>
<evidence type="ECO:0000313" key="5">
    <source>
        <dbReference type="Proteomes" id="UP000641386"/>
    </source>
</evidence>
<organism evidence="4 5">
    <name type="scientific">Streptomyces spiralis</name>
    <dbReference type="NCBI Taxonomy" id="66376"/>
    <lineage>
        <taxon>Bacteria</taxon>
        <taxon>Bacillati</taxon>
        <taxon>Actinomycetota</taxon>
        <taxon>Actinomycetes</taxon>
        <taxon>Kitasatosporales</taxon>
        <taxon>Streptomycetaceae</taxon>
        <taxon>Streptomyces</taxon>
    </lineage>
</organism>
<dbReference type="GO" id="GO:0043041">
    <property type="term" value="P:amino acid activation for nonribosomal peptide biosynthetic process"/>
    <property type="evidence" value="ECO:0007669"/>
    <property type="project" value="TreeGrafter"/>
</dbReference>